<accession>A0A927H6N7</accession>
<protein>
    <recommendedName>
        <fullName evidence="2 8">Spore cortex-lytic enzyme</fullName>
    </recommendedName>
</protein>
<dbReference type="InterPro" id="IPR042047">
    <property type="entry name" value="SleB_dom1"/>
</dbReference>
<dbReference type="SUPFAM" id="SSF47090">
    <property type="entry name" value="PGBD-like"/>
    <property type="match status" value="1"/>
</dbReference>
<name>A0A927H6N7_9BACL</name>
<keyword evidence="5" id="KW-0378">Hydrolase</keyword>
<feature type="domain" description="Peptidoglycan binding-like" evidence="10">
    <location>
        <begin position="42"/>
        <end position="97"/>
    </location>
</feature>
<dbReference type="InterPro" id="IPR036365">
    <property type="entry name" value="PGBD-like_sf"/>
</dbReference>
<dbReference type="InterPro" id="IPR011105">
    <property type="entry name" value="Cell_wall_hydrolase_SleB"/>
</dbReference>
<feature type="domain" description="Cell wall hydrolase SleB" evidence="11">
    <location>
        <begin position="120"/>
        <end position="218"/>
    </location>
</feature>
<evidence type="ECO:0000259" key="10">
    <source>
        <dbReference type="Pfam" id="PF01471"/>
    </source>
</evidence>
<dbReference type="Gene3D" id="6.20.240.60">
    <property type="match status" value="1"/>
</dbReference>
<dbReference type="Gene3D" id="1.10.101.10">
    <property type="entry name" value="PGBD-like superfamily/PGBD"/>
    <property type="match status" value="1"/>
</dbReference>
<evidence type="ECO:0000256" key="8">
    <source>
        <dbReference type="NCBIfam" id="TIGR02869"/>
    </source>
</evidence>
<dbReference type="InterPro" id="IPR014224">
    <property type="entry name" value="Spore_cortex_SleB"/>
</dbReference>
<dbReference type="GO" id="GO:0071555">
    <property type="term" value="P:cell wall organization"/>
    <property type="evidence" value="ECO:0007669"/>
    <property type="project" value="UniProtKB-KW"/>
</dbReference>
<keyword evidence="7" id="KW-0961">Cell wall biogenesis/degradation</keyword>
<dbReference type="Pfam" id="PF07486">
    <property type="entry name" value="Hydrolase_2"/>
    <property type="match status" value="1"/>
</dbReference>
<dbReference type="NCBIfam" id="TIGR02869">
    <property type="entry name" value="spore_SleB"/>
    <property type="match status" value="1"/>
</dbReference>
<keyword evidence="4 9" id="KW-0732">Signal</keyword>
<evidence type="ECO:0000256" key="4">
    <source>
        <dbReference type="ARBA" id="ARBA00022729"/>
    </source>
</evidence>
<evidence type="ECO:0000256" key="5">
    <source>
        <dbReference type="ARBA" id="ARBA00022801"/>
    </source>
</evidence>
<evidence type="ECO:0000259" key="11">
    <source>
        <dbReference type="Pfam" id="PF07486"/>
    </source>
</evidence>
<evidence type="ECO:0000256" key="7">
    <source>
        <dbReference type="ARBA" id="ARBA00023316"/>
    </source>
</evidence>
<evidence type="ECO:0000256" key="1">
    <source>
        <dbReference type="ARBA" id="ARBA00007010"/>
    </source>
</evidence>
<dbReference type="GO" id="GO:0016787">
    <property type="term" value="F:hydrolase activity"/>
    <property type="evidence" value="ECO:0007669"/>
    <property type="project" value="UniProtKB-KW"/>
</dbReference>
<gene>
    <name evidence="12" type="primary">sleB</name>
    <name evidence="12" type="ORF">IDH41_14330</name>
</gene>
<dbReference type="AlphaFoldDB" id="A0A927H6N7"/>
<feature type="chain" id="PRO_5037333888" description="Spore cortex-lytic enzyme" evidence="9">
    <location>
        <begin position="31"/>
        <end position="219"/>
    </location>
</feature>
<evidence type="ECO:0000256" key="3">
    <source>
        <dbReference type="ARBA" id="ARBA00022544"/>
    </source>
</evidence>
<dbReference type="RefSeq" id="WP_190862147.1">
    <property type="nucleotide sequence ID" value="NZ_JACXIY010000016.1"/>
</dbReference>
<evidence type="ECO:0000256" key="2">
    <source>
        <dbReference type="ARBA" id="ARBA00018364"/>
    </source>
</evidence>
<reference evidence="12" key="1">
    <citation type="submission" date="2020-09" db="EMBL/GenBank/DDBJ databases">
        <title>A novel bacterium of genus Paenibacillus, isolated from South China Sea.</title>
        <authorList>
            <person name="Huang H."/>
            <person name="Mo K."/>
            <person name="Hu Y."/>
        </authorList>
    </citation>
    <scope>NUCLEOTIDE SEQUENCE</scope>
    <source>
        <strain evidence="12">IB182493</strain>
    </source>
</reference>
<feature type="signal peptide" evidence="9">
    <location>
        <begin position="1"/>
        <end position="30"/>
    </location>
</feature>
<evidence type="ECO:0000256" key="9">
    <source>
        <dbReference type="SAM" id="SignalP"/>
    </source>
</evidence>
<dbReference type="InterPro" id="IPR002477">
    <property type="entry name" value="Peptidoglycan-bd-like"/>
</dbReference>
<keyword evidence="3" id="KW-0309">Germination</keyword>
<dbReference type="Pfam" id="PF01471">
    <property type="entry name" value="PG_binding_1"/>
    <property type="match status" value="1"/>
</dbReference>
<dbReference type="EMBL" id="JACXIY010000016">
    <property type="protein sequence ID" value="MBD2869763.1"/>
    <property type="molecule type" value="Genomic_DNA"/>
</dbReference>
<sequence length="219" mass="23938">MNKRFIQYSMTALLAVLLALAGVPAQQAEAAPPATLGKGSAGADVPDLQYRLKTLGYFTEDLTSYFGNETLESLQKFQKDYGLVADGVAGEKTWAKLKKVSVNQKELDLLARIIYAEARGESYKGQVAVGAVVMNRLASSSFPDTIRGVIEQPRAFTAVDDGQYYLKPDSTAYKAALEAVRGYDPTSGALYYFNPDTATSDWIWSRKQTSKIGKHIFAV</sequence>
<comment type="similarity">
    <text evidence="1">Belongs to the SleB family.</text>
</comment>
<organism evidence="12 13">
    <name type="scientific">Paenibacillus arenilitoris</name>
    <dbReference type="NCBI Taxonomy" id="2772299"/>
    <lineage>
        <taxon>Bacteria</taxon>
        <taxon>Bacillati</taxon>
        <taxon>Bacillota</taxon>
        <taxon>Bacilli</taxon>
        <taxon>Bacillales</taxon>
        <taxon>Paenibacillaceae</taxon>
        <taxon>Paenibacillus</taxon>
    </lineage>
</organism>
<keyword evidence="13" id="KW-1185">Reference proteome</keyword>
<evidence type="ECO:0000313" key="12">
    <source>
        <dbReference type="EMBL" id="MBD2869763.1"/>
    </source>
</evidence>
<proteinExistence type="inferred from homology"/>
<dbReference type="Gene3D" id="1.10.10.2520">
    <property type="entry name" value="Cell wall hydrolase SleB, domain 1"/>
    <property type="match status" value="1"/>
</dbReference>
<evidence type="ECO:0000313" key="13">
    <source>
        <dbReference type="Proteomes" id="UP000632125"/>
    </source>
</evidence>
<dbReference type="GO" id="GO:0030435">
    <property type="term" value="P:sporulation resulting in formation of a cellular spore"/>
    <property type="evidence" value="ECO:0007669"/>
    <property type="project" value="UniProtKB-KW"/>
</dbReference>
<comment type="caution">
    <text evidence="12">The sequence shown here is derived from an EMBL/GenBank/DDBJ whole genome shotgun (WGS) entry which is preliminary data.</text>
</comment>
<dbReference type="Proteomes" id="UP000632125">
    <property type="component" value="Unassembled WGS sequence"/>
</dbReference>
<keyword evidence="6" id="KW-0749">Sporulation</keyword>
<dbReference type="GO" id="GO:0009847">
    <property type="term" value="P:spore germination"/>
    <property type="evidence" value="ECO:0007669"/>
    <property type="project" value="UniProtKB-UniRule"/>
</dbReference>
<dbReference type="InterPro" id="IPR036366">
    <property type="entry name" value="PGBDSf"/>
</dbReference>
<evidence type="ECO:0000256" key="6">
    <source>
        <dbReference type="ARBA" id="ARBA00022969"/>
    </source>
</evidence>